<dbReference type="Proteomes" id="UP000835206">
    <property type="component" value="Chromosome 17"/>
</dbReference>
<name>A0A9C6WB40_BOMTE</name>
<organism evidence="2 3">
    <name type="scientific">Bombus terrestris</name>
    <name type="common">Buff-tailed bumblebee</name>
    <name type="synonym">Apis terrestris</name>
    <dbReference type="NCBI Taxonomy" id="30195"/>
    <lineage>
        <taxon>Eukaryota</taxon>
        <taxon>Metazoa</taxon>
        <taxon>Ecdysozoa</taxon>
        <taxon>Arthropoda</taxon>
        <taxon>Hexapoda</taxon>
        <taxon>Insecta</taxon>
        <taxon>Pterygota</taxon>
        <taxon>Neoptera</taxon>
        <taxon>Endopterygota</taxon>
        <taxon>Hymenoptera</taxon>
        <taxon>Apocrita</taxon>
        <taxon>Aculeata</taxon>
        <taxon>Apoidea</taxon>
        <taxon>Anthophila</taxon>
        <taxon>Apidae</taxon>
        <taxon>Bombus</taxon>
        <taxon>Bombus</taxon>
    </lineage>
</organism>
<dbReference type="RefSeq" id="XP_048269719.1">
    <property type="nucleotide sequence ID" value="XM_048413762.1"/>
</dbReference>
<dbReference type="KEGG" id="bter:100651027"/>
<accession>A0A9C6WB40</accession>
<dbReference type="PANTHER" id="PTHR12463:SF0">
    <property type="entry name" value="ALPHA-KETOGLUTARATE-DEPENDENT DIOXYGENASE ALKB HOMOLOG 4"/>
    <property type="match status" value="1"/>
</dbReference>
<keyword evidence="2" id="KW-1185">Reference proteome</keyword>
<protein>
    <submittedName>
        <fullName evidence="3 4">Alpha-ketoglutarate-dependent dioxygenase alkB homolog 4 isoform X1</fullName>
    </submittedName>
</protein>
<evidence type="ECO:0000313" key="4">
    <source>
        <dbReference type="RefSeq" id="XP_048269719.1"/>
    </source>
</evidence>
<dbReference type="GO" id="GO:0051213">
    <property type="term" value="F:dioxygenase activity"/>
    <property type="evidence" value="ECO:0007669"/>
    <property type="project" value="UniProtKB-KW"/>
</dbReference>
<dbReference type="Gene3D" id="2.60.120.590">
    <property type="entry name" value="Alpha-ketoglutarate-dependent dioxygenase AlkB-like"/>
    <property type="match status" value="1"/>
</dbReference>
<gene>
    <name evidence="3 4" type="primary">LOC100651027</name>
</gene>
<dbReference type="SUPFAM" id="SSF51197">
    <property type="entry name" value="Clavaminate synthase-like"/>
    <property type="match status" value="1"/>
</dbReference>
<dbReference type="InterPro" id="IPR037151">
    <property type="entry name" value="AlkB-like_sf"/>
</dbReference>
<dbReference type="InterPro" id="IPR032857">
    <property type="entry name" value="ALKBH4"/>
</dbReference>
<dbReference type="GO" id="GO:0070988">
    <property type="term" value="P:demethylation"/>
    <property type="evidence" value="ECO:0007669"/>
    <property type="project" value="InterPro"/>
</dbReference>
<dbReference type="GO" id="GO:0032451">
    <property type="term" value="F:demethylase activity"/>
    <property type="evidence" value="ECO:0007669"/>
    <property type="project" value="TreeGrafter"/>
</dbReference>
<comment type="cofactor">
    <cofactor evidence="1">
        <name>Fe(2+)</name>
        <dbReference type="ChEBI" id="CHEBI:29033"/>
    </cofactor>
</comment>
<reference evidence="3 4" key="1">
    <citation type="submission" date="2025-04" db="UniProtKB">
        <authorList>
            <consortium name="RefSeq"/>
        </authorList>
    </citation>
    <scope>IDENTIFICATION</scope>
</reference>
<sequence>METVRSCGCKGIRSCLLCETEHKIVKPNLKTHFEVMSQKFVFFTNKFCIMLYTWTINLFGYVYCPNCDKSWPGWDADLYKNHPYHRGTAIEFPGVYIKLDFLNPWEVNSLKNALEKIPWEVSQSGRRKQNFGPKCNFKKRKLRLGSFDGFPKSTQFVQQKFCQVPLLNNFQTIEQCTLEYDPLRGASIDPHIDDCWIWGERIVTVNVMGNSVLTMSPYHGPDTKYNLESVAEYSTILEGFEFDTNDKNESNKDIVVRLPMPEGSLMILYDSARYKWEHCVLREDITSKRICLAYRELTPPYLCTSTNNEIVKELLKRASVFQ</sequence>
<dbReference type="RefSeq" id="XP_048269718.1">
    <property type="nucleotide sequence ID" value="XM_048413761.1"/>
</dbReference>
<dbReference type="PANTHER" id="PTHR12463">
    <property type="entry name" value="OXYGENASE-RELATED"/>
    <property type="match status" value="1"/>
</dbReference>
<keyword evidence="3 4" id="KW-0223">Dioxygenase</keyword>
<dbReference type="GeneID" id="100651027"/>
<evidence type="ECO:0000313" key="2">
    <source>
        <dbReference type="Proteomes" id="UP000835206"/>
    </source>
</evidence>
<proteinExistence type="predicted"/>
<keyword evidence="3 4" id="KW-0560">Oxidoreductase</keyword>
<evidence type="ECO:0000256" key="1">
    <source>
        <dbReference type="ARBA" id="ARBA00001954"/>
    </source>
</evidence>
<evidence type="ECO:0000313" key="3">
    <source>
        <dbReference type="RefSeq" id="XP_048269718.1"/>
    </source>
</evidence>
<dbReference type="OrthoDB" id="442860at2759"/>
<dbReference type="AlphaFoldDB" id="A0A9C6WB40"/>